<feature type="binding site" evidence="7">
    <location>
        <position position="50"/>
    </location>
    <ligand>
        <name>FAD</name>
        <dbReference type="ChEBI" id="CHEBI:57692"/>
    </ligand>
</feature>
<dbReference type="InterPro" id="IPR023753">
    <property type="entry name" value="FAD/NAD-binding_dom"/>
</dbReference>
<evidence type="ECO:0000313" key="10">
    <source>
        <dbReference type="EMBL" id="TXB66033.1"/>
    </source>
</evidence>
<dbReference type="Pfam" id="PF07992">
    <property type="entry name" value="Pyr_redox_2"/>
    <property type="match status" value="1"/>
</dbReference>
<reference evidence="10 11" key="1">
    <citation type="submission" date="2019-08" db="EMBL/GenBank/DDBJ databases">
        <title>Genome of Vicingus serpentipes NCIMB 15042.</title>
        <authorList>
            <person name="Bowman J.P."/>
        </authorList>
    </citation>
    <scope>NUCLEOTIDE SEQUENCE [LARGE SCALE GENOMIC DNA]</scope>
    <source>
        <strain evidence="10 11">NCIMB 15042</strain>
    </source>
</reference>
<dbReference type="SUPFAM" id="SSF51905">
    <property type="entry name" value="FAD/NAD(P)-binding domain"/>
    <property type="match status" value="1"/>
</dbReference>
<dbReference type="OrthoDB" id="9800167at2"/>
<feature type="domain" description="FAD/NAD(P)-binding" evidence="9">
    <location>
        <begin position="4"/>
        <end position="331"/>
    </location>
</feature>
<organism evidence="10 11">
    <name type="scientific">Vicingus serpentipes</name>
    <dbReference type="NCBI Taxonomy" id="1926625"/>
    <lineage>
        <taxon>Bacteria</taxon>
        <taxon>Pseudomonadati</taxon>
        <taxon>Bacteroidota</taxon>
        <taxon>Flavobacteriia</taxon>
        <taxon>Flavobacteriales</taxon>
        <taxon>Vicingaceae</taxon>
        <taxon>Vicingus</taxon>
    </lineage>
</organism>
<gene>
    <name evidence="10" type="ORF">FRY74_05540</name>
</gene>
<dbReference type="GO" id="GO:0004148">
    <property type="term" value="F:dihydrolipoyl dehydrogenase (NADH) activity"/>
    <property type="evidence" value="ECO:0007669"/>
    <property type="project" value="TreeGrafter"/>
</dbReference>
<dbReference type="PIRSF" id="PIRSF000350">
    <property type="entry name" value="Mercury_reductase_MerA"/>
    <property type="match status" value="1"/>
</dbReference>
<dbReference type="Gene3D" id="3.30.390.30">
    <property type="match status" value="1"/>
</dbReference>
<feature type="domain" description="Pyridine nucleotide-disulphide oxidoreductase dimerisation" evidence="8">
    <location>
        <begin position="352"/>
        <end position="462"/>
    </location>
</feature>
<keyword evidence="4" id="KW-0560">Oxidoreductase</keyword>
<dbReference type="InterPro" id="IPR016156">
    <property type="entry name" value="FAD/NAD-linked_Rdtase_dimer_sf"/>
</dbReference>
<keyword evidence="5 7" id="KW-0520">NAD</keyword>
<feature type="binding site" evidence="7">
    <location>
        <begin position="184"/>
        <end position="191"/>
    </location>
    <ligand>
        <name>NAD(+)</name>
        <dbReference type="ChEBI" id="CHEBI:57540"/>
    </ligand>
</feature>
<feature type="binding site" evidence="7">
    <location>
        <position position="316"/>
    </location>
    <ligand>
        <name>FAD</name>
        <dbReference type="ChEBI" id="CHEBI:57692"/>
    </ligand>
</feature>
<accession>A0A5C6RUZ9</accession>
<dbReference type="InterPro" id="IPR004099">
    <property type="entry name" value="Pyr_nucl-diS_OxRdtase_dimer"/>
</dbReference>
<dbReference type="InterPro" id="IPR001100">
    <property type="entry name" value="Pyr_nuc-diS_OxRdtase"/>
</dbReference>
<evidence type="ECO:0000313" key="11">
    <source>
        <dbReference type="Proteomes" id="UP000321721"/>
    </source>
</evidence>
<keyword evidence="3 7" id="KW-0274">FAD</keyword>
<feature type="binding site" evidence="7">
    <location>
        <position position="275"/>
    </location>
    <ligand>
        <name>NAD(+)</name>
        <dbReference type="ChEBI" id="CHEBI:57540"/>
    </ligand>
</feature>
<dbReference type="GO" id="GO:0050660">
    <property type="term" value="F:flavin adenine dinucleotide binding"/>
    <property type="evidence" value="ECO:0007669"/>
    <property type="project" value="TreeGrafter"/>
</dbReference>
<evidence type="ECO:0000256" key="2">
    <source>
        <dbReference type="ARBA" id="ARBA00022630"/>
    </source>
</evidence>
<comment type="caution">
    <text evidence="10">The sequence shown here is derived from an EMBL/GenBank/DDBJ whole genome shotgun (WGS) entry which is preliminary data.</text>
</comment>
<dbReference type="Gene3D" id="3.50.50.60">
    <property type="entry name" value="FAD/NAD(P)-binding domain"/>
    <property type="match status" value="2"/>
</dbReference>
<sequence length="517" mass="57801">MEKYDLCVIGGGPAGYAAAMRAIDFDKKVILIEKDKLGGGGIYNGALASKTMWELSSRYRKVYDELGKDRADRNLDITYDEVKRTIDEAIFDRKFQLTCHLRIIHAETGLITYEKGTASFINNHEIKISKQDGSEQVVYAENTIIAAGSRPRHLPNIEVDEKIILTSDGLLELDDFPKSMVIIGAGVIGCEYATMYSNFGQTKVYIIDRADRILPFEDDDVSELISKNLEEKGVTIHRKANLKRIEVIDGMVEYEIDGVNGSEVIRVEKALLSIGRVPNVESLHIENAGVKMSKRGVHIGDVDTQTNIPNIYAVGDISGRIPLVNVGEREARHAVVKMFADFPVKPINYENVSTIMFLNPVVASVGANEKILREKNIPYRVAKVDYSTIARAITMRQTEGFFKLIVSDDDEMKILGMRAAGYHASSAIQSIALLMYMDKGIDELAHMIHPHPSIVEGVQEAARMLLGKSIYKSAVFRDKLKCYSCREGVCKPLNIIDESKHIKFEEVARHFHEGKED</sequence>
<dbReference type="InterPro" id="IPR050151">
    <property type="entry name" value="Class-I_Pyr_Nuc-Dis_Oxidored"/>
</dbReference>
<dbReference type="RefSeq" id="WP_147099425.1">
    <property type="nucleotide sequence ID" value="NZ_VOOS01000002.1"/>
</dbReference>
<dbReference type="PRINTS" id="PR00368">
    <property type="entry name" value="FADPNR"/>
</dbReference>
<dbReference type="EMBL" id="VOOS01000002">
    <property type="protein sequence ID" value="TXB66033.1"/>
    <property type="molecule type" value="Genomic_DNA"/>
</dbReference>
<comment type="cofactor">
    <cofactor evidence="7">
        <name>FAD</name>
        <dbReference type="ChEBI" id="CHEBI:57692"/>
    </cofactor>
    <text evidence="7">Binds 1 FAD per subunit.</text>
</comment>
<keyword evidence="11" id="KW-1185">Reference proteome</keyword>
<evidence type="ECO:0000256" key="6">
    <source>
        <dbReference type="PIRSR" id="PIRSR000350-2"/>
    </source>
</evidence>
<dbReference type="AlphaFoldDB" id="A0A5C6RUZ9"/>
<evidence type="ECO:0000256" key="7">
    <source>
        <dbReference type="PIRSR" id="PIRSR000350-3"/>
    </source>
</evidence>
<name>A0A5C6RUZ9_9FLAO</name>
<evidence type="ECO:0000259" key="9">
    <source>
        <dbReference type="Pfam" id="PF07992"/>
    </source>
</evidence>
<evidence type="ECO:0000256" key="4">
    <source>
        <dbReference type="ARBA" id="ARBA00023002"/>
    </source>
</evidence>
<feature type="active site" description="Proton acceptor" evidence="6">
    <location>
        <position position="451"/>
    </location>
</feature>
<dbReference type="PRINTS" id="PR00411">
    <property type="entry name" value="PNDRDTASEI"/>
</dbReference>
<keyword evidence="7" id="KW-0547">Nucleotide-binding</keyword>
<protein>
    <submittedName>
        <fullName evidence="10">NAD(P)/FAD-dependent oxidoreductase</fullName>
    </submittedName>
</protein>
<evidence type="ECO:0000259" key="8">
    <source>
        <dbReference type="Pfam" id="PF02852"/>
    </source>
</evidence>
<comment type="similarity">
    <text evidence="1">Belongs to the class-I pyridine nucleotide-disulfide oxidoreductase family.</text>
</comment>
<dbReference type="InterPro" id="IPR036188">
    <property type="entry name" value="FAD/NAD-bd_sf"/>
</dbReference>
<dbReference type="Pfam" id="PF02852">
    <property type="entry name" value="Pyr_redox_dim"/>
    <property type="match status" value="1"/>
</dbReference>
<dbReference type="GO" id="GO:0045252">
    <property type="term" value="C:oxoglutarate dehydrogenase complex"/>
    <property type="evidence" value="ECO:0007669"/>
    <property type="project" value="TreeGrafter"/>
</dbReference>
<evidence type="ECO:0000256" key="3">
    <source>
        <dbReference type="ARBA" id="ARBA00022827"/>
    </source>
</evidence>
<evidence type="ECO:0000256" key="5">
    <source>
        <dbReference type="ARBA" id="ARBA00023027"/>
    </source>
</evidence>
<dbReference type="FunFam" id="3.30.390.30:FF:000001">
    <property type="entry name" value="Dihydrolipoyl dehydrogenase"/>
    <property type="match status" value="1"/>
</dbReference>
<dbReference type="PANTHER" id="PTHR22912">
    <property type="entry name" value="DISULFIDE OXIDOREDUCTASE"/>
    <property type="match status" value="1"/>
</dbReference>
<evidence type="ECO:0000256" key="1">
    <source>
        <dbReference type="ARBA" id="ARBA00007532"/>
    </source>
</evidence>
<dbReference type="SUPFAM" id="SSF55424">
    <property type="entry name" value="FAD/NAD-linked reductases, dimerisation (C-terminal) domain"/>
    <property type="match status" value="1"/>
</dbReference>
<dbReference type="Proteomes" id="UP000321721">
    <property type="component" value="Unassembled WGS sequence"/>
</dbReference>
<dbReference type="PANTHER" id="PTHR22912:SF103">
    <property type="entry name" value="DEHYDROGENASE, PUTATIVE-RELATED"/>
    <property type="match status" value="1"/>
</dbReference>
<keyword evidence="2" id="KW-0285">Flavoprotein</keyword>
<dbReference type="GO" id="GO:0006103">
    <property type="term" value="P:2-oxoglutarate metabolic process"/>
    <property type="evidence" value="ECO:0007669"/>
    <property type="project" value="TreeGrafter"/>
</dbReference>
<proteinExistence type="inferred from homology"/>